<name>A3P8P7_BURP0</name>
<gene>
    <name evidence="2" type="ordered locus">BURPS1106A_A2677</name>
</gene>
<dbReference type="KEGG" id="bpl:BURPS1106A_A2677"/>
<dbReference type="AlphaFoldDB" id="A3P8P7"/>
<evidence type="ECO:0000313" key="2">
    <source>
        <dbReference type="EMBL" id="ABN93930.1"/>
    </source>
</evidence>
<reference evidence="3" key="1">
    <citation type="submission" date="2007-02" db="EMBL/GenBank/DDBJ databases">
        <authorList>
            <person name="DeShazer D."/>
            <person name="Woods D.E."/>
            <person name="Nierman W.C."/>
        </authorList>
    </citation>
    <scope>NUCLEOTIDE SEQUENCE [LARGE SCALE GENOMIC DNA]</scope>
    <source>
        <strain evidence="3">1106a</strain>
    </source>
</reference>
<protein>
    <submittedName>
        <fullName evidence="2">Uncharacterized protein</fullName>
    </submittedName>
</protein>
<feature type="region of interest" description="Disordered" evidence="1">
    <location>
        <begin position="150"/>
        <end position="170"/>
    </location>
</feature>
<evidence type="ECO:0000313" key="3">
    <source>
        <dbReference type="Proteomes" id="UP000006738"/>
    </source>
</evidence>
<sequence length="170" mass="19076">MRMTSESLSGGRIEAAAGCGRRFTGPSFHPPLRARVGSCERGGYSGYRATPHFLEHSRVAQGQFPRRKRRRRAARPRLGGRAGARVTRVLAAAEARGDFPFDYRDRRARIRATNVRRRCKLDVRSRPGMRVRRIVAPLRGVRFAVPVRRPASRAGSRMPQSIRCRAASSP</sequence>
<accession>A3P8P7</accession>
<dbReference type="EMBL" id="CP000573">
    <property type="protein sequence ID" value="ABN93930.1"/>
    <property type="molecule type" value="Genomic_DNA"/>
</dbReference>
<dbReference type="HOGENOM" id="CLU_1583435_0_0_4"/>
<organism evidence="2 3">
    <name type="scientific">Burkholderia pseudomallei (strain 1106a)</name>
    <dbReference type="NCBI Taxonomy" id="357348"/>
    <lineage>
        <taxon>Bacteria</taxon>
        <taxon>Pseudomonadati</taxon>
        <taxon>Pseudomonadota</taxon>
        <taxon>Betaproteobacteria</taxon>
        <taxon>Burkholderiales</taxon>
        <taxon>Burkholderiaceae</taxon>
        <taxon>Burkholderia</taxon>
        <taxon>pseudomallei group</taxon>
    </lineage>
</organism>
<evidence type="ECO:0000256" key="1">
    <source>
        <dbReference type="SAM" id="MobiDB-lite"/>
    </source>
</evidence>
<dbReference type="Proteomes" id="UP000006738">
    <property type="component" value="Chromosome II"/>
</dbReference>
<proteinExistence type="predicted"/>